<reference evidence="7" key="1">
    <citation type="submission" date="2020-08" db="EMBL/GenBank/DDBJ databases">
        <authorList>
            <person name="Cejkova D."/>
            <person name="Kubasova T."/>
            <person name="Jahodarova E."/>
            <person name="Rychlik I."/>
        </authorList>
    </citation>
    <scope>NUCLEOTIDE SEQUENCE</scope>
    <source>
        <strain evidence="7">An420c</strain>
    </source>
</reference>
<gene>
    <name evidence="7" type="ORF">H6A13_05145</name>
</gene>
<accession>A0A939BBK7</accession>
<evidence type="ECO:0000313" key="7">
    <source>
        <dbReference type="EMBL" id="MBM6826495.1"/>
    </source>
</evidence>
<dbReference type="Pfam" id="PF01061">
    <property type="entry name" value="ABC2_membrane"/>
    <property type="match status" value="1"/>
</dbReference>
<evidence type="ECO:0000256" key="1">
    <source>
        <dbReference type="ARBA" id="ARBA00004141"/>
    </source>
</evidence>
<evidence type="ECO:0000259" key="6">
    <source>
        <dbReference type="Pfam" id="PF01061"/>
    </source>
</evidence>
<dbReference type="InterPro" id="IPR051784">
    <property type="entry name" value="Nod_factor_ABC_transporter"/>
</dbReference>
<feature type="transmembrane region" description="Helical" evidence="5">
    <location>
        <begin position="113"/>
        <end position="134"/>
    </location>
</feature>
<evidence type="ECO:0000313" key="8">
    <source>
        <dbReference type="Proteomes" id="UP000713880"/>
    </source>
</evidence>
<keyword evidence="3 5" id="KW-1133">Transmembrane helix</keyword>
<sequence length="269" mass="30808">MEKILRVMKAEIIKQQQYDYHSYFVWCSLLIWPVLGFLEVYYTYKPFAFTGYLGIHDSGDLLAFLGTGYMAYTCFWSMVQNAWSMSLQEREDGTLEITFLTPASRMAMNYGKALGALIQEVWMFGCFCLFVLFYTHTLTLENLWALPLFLCLLLFSSMIWGGMLNAIFLYSRDASMIMDVFDAPMILFAGTRIPVQCFPVWAKVISLLFPLTYCLNIIRFILGIQGGGAEIMPDLAGLVICLGVMAGVTAWLIRRVEKHNRETGELQFY</sequence>
<dbReference type="PANTHER" id="PTHR43229">
    <property type="entry name" value="NODULATION PROTEIN J"/>
    <property type="match status" value="1"/>
</dbReference>
<protein>
    <submittedName>
        <fullName evidence="7">ABC transporter permease</fullName>
    </submittedName>
</protein>
<comment type="caution">
    <text evidence="7">The sequence shown here is derived from an EMBL/GenBank/DDBJ whole genome shotgun (WGS) entry which is preliminary data.</text>
</comment>
<evidence type="ECO:0000256" key="5">
    <source>
        <dbReference type="SAM" id="Phobius"/>
    </source>
</evidence>
<feature type="domain" description="ABC-2 type transporter transmembrane" evidence="6">
    <location>
        <begin position="58"/>
        <end position="221"/>
    </location>
</feature>
<dbReference type="EMBL" id="JACJLV010000012">
    <property type="protein sequence ID" value="MBM6826495.1"/>
    <property type="molecule type" value="Genomic_DNA"/>
</dbReference>
<comment type="subcellular location">
    <subcellularLocation>
        <location evidence="1">Membrane</location>
        <topology evidence="1">Multi-pass membrane protein</topology>
    </subcellularLocation>
</comment>
<dbReference type="GO" id="GO:0016020">
    <property type="term" value="C:membrane"/>
    <property type="evidence" value="ECO:0007669"/>
    <property type="project" value="UniProtKB-SubCell"/>
</dbReference>
<dbReference type="InterPro" id="IPR013525">
    <property type="entry name" value="ABC2_TM"/>
</dbReference>
<dbReference type="PANTHER" id="PTHR43229:SF2">
    <property type="entry name" value="NODULATION PROTEIN J"/>
    <property type="match status" value="1"/>
</dbReference>
<dbReference type="GO" id="GO:0140359">
    <property type="term" value="F:ABC-type transporter activity"/>
    <property type="evidence" value="ECO:0007669"/>
    <property type="project" value="InterPro"/>
</dbReference>
<dbReference type="RefSeq" id="WP_204908541.1">
    <property type="nucleotide sequence ID" value="NZ_JACJLV010000012.1"/>
</dbReference>
<evidence type="ECO:0000256" key="4">
    <source>
        <dbReference type="ARBA" id="ARBA00023136"/>
    </source>
</evidence>
<feature type="transmembrane region" description="Helical" evidence="5">
    <location>
        <begin position="235"/>
        <end position="253"/>
    </location>
</feature>
<feature type="transmembrane region" description="Helical" evidence="5">
    <location>
        <begin position="200"/>
        <end position="223"/>
    </location>
</feature>
<dbReference type="AlphaFoldDB" id="A0A939BBK7"/>
<keyword evidence="8" id="KW-1185">Reference proteome</keyword>
<feature type="transmembrane region" description="Helical" evidence="5">
    <location>
        <begin position="146"/>
        <end position="170"/>
    </location>
</feature>
<evidence type="ECO:0000256" key="3">
    <source>
        <dbReference type="ARBA" id="ARBA00022989"/>
    </source>
</evidence>
<keyword evidence="2 5" id="KW-0812">Transmembrane</keyword>
<name>A0A939BBK7_9CLOT</name>
<feature type="transmembrane region" description="Helical" evidence="5">
    <location>
        <begin position="61"/>
        <end position="79"/>
    </location>
</feature>
<organism evidence="7 8">
    <name type="scientific">Mordavella massiliensis</name>
    <dbReference type="NCBI Taxonomy" id="1871024"/>
    <lineage>
        <taxon>Bacteria</taxon>
        <taxon>Bacillati</taxon>
        <taxon>Bacillota</taxon>
        <taxon>Clostridia</taxon>
        <taxon>Eubacteriales</taxon>
        <taxon>Clostridiaceae</taxon>
        <taxon>Mordavella</taxon>
    </lineage>
</organism>
<feature type="transmembrane region" description="Helical" evidence="5">
    <location>
        <begin position="20"/>
        <end position="41"/>
    </location>
</feature>
<evidence type="ECO:0000256" key="2">
    <source>
        <dbReference type="ARBA" id="ARBA00022692"/>
    </source>
</evidence>
<proteinExistence type="predicted"/>
<keyword evidence="4 5" id="KW-0472">Membrane</keyword>
<dbReference type="Proteomes" id="UP000713880">
    <property type="component" value="Unassembled WGS sequence"/>
</dbReference>
<reference evidence="7" key="2">
    <citation type="journal article" date="2021" name="Sci. Rep.">
        <title>The distribution of antibiotic resistance genes in chicken gut microbiota commensals.</title>
        <authorList>
            <person name="Juricova H."/>
            <person name="Matiasovicova J."/>
            <person name="Kubasova T."/>
            <person name="Cejkova D."/>
            <person name="Rychlik I."/>
        </authorList>
    </citation>
    <scope>NUCLEOTIDE SEQUENCE</scope>
    <source>
        <strain evidence="7">An420c</strain>
    </source>
</reference>